<keyword evidence="2" id="KW-1185">Reference proteome</keyword>
<accession>A0AAV9ZF99</accession>
<sequence>MEPVSTETAMKILAQNHLLVLSRVCARWYDIVLGTPALWSNVELQFPLWDETPYEPTDFDKLMRVLAKVLERGRSIPLSVFIDTGGITPYASTRPNCLITALASKVY</sequence>
<protein>
    <recommendedName>
        <fullName evidence="3">F-box domain-containing protein</fullName>
    </recommendedName>
</protein>
<dbReference type="InterPro" id="IPR036047">
    <property type="entry name" value="F-box-like_dom_sf"/>
</dbReference>
<evidence type="ECO:0008006" key="3">
    <source>
        <dbReference type="Google" id="ProtNLM"/>
    </source>
</evidence>
<comment type="caution">
    <text evidence="1">The sequence shown here is derived from an EMBL/GenBank/DDBJ whole genome shotgun (WGS) entry which is preliminary data.</text>
</comment>
<proteinExistence type="predicted"/>
<evidence type="ECO:0000313" key="1">
    <source>
        <dbReference type="EMBL" id="KAK6980985.1"/>
    </source>
</evidence>
<gene>
    <name evidence="1" type="ORF">R3P38DRAFT_3235057</name>
</gene>
<organism evidence="1 2">
    <name type="scientific">Favolaschia claudopus</name>
    <dbReference type="NCBI Taxonomy" id="2862362"/>
    <lineage>
        <taxon>Eukaryota</taxon>
        <taxon>Fungi</taxon>
        <taxon>Dikarya</taxon>
        <taxon>Basidiomycota</taxon>
        <taxon>Agaricomycotina</taxon>
        <taxon>Agaricomycetes</taxon>
        <taxon>Agaricomycetidae</taxon>
        <taxon>Agaricales</taxon>
        <taxon>Marasmiineae</taxon>
        <taxon>Mycenaceae</taxon>
        <taxon>Favolaschia</taxon>
    </lineage>
</organism>
<dbReference type="Proteomes" id="UP001362999">
    <property type="component" value="Unassembled WGS sequence"/>
</dbReference>
<dbReference type="EMBL" id="JAWWNJ010000155">
    <property type="protein sequence ID" value="KAK6980985.1"/>
    <property type="molecule type" value="Genomic_DNA"/>
</dbReference>
<dbReference type="AlphaFoldDB" id="A0AAV9ZF99"/>
<dbReference type="SUPFAM" id="SSF81383">
    <property type="entry name" value="F-box domain"/>
    <property type="match status" value="1"/>
</dbReference>
<evidence type="ECO:0000313" key="2">
    <source>
        <dbReference type="Proteomes" id="UP001362999"/>
    </source>
</evidence>
<reference evidence="1 2" key="1">
    <citation type="journal article" date="2024" name="J Genomics">
        <title>Draft genome sequencing and assembly of Favolaschia claudopus CIRM-BRFM 2984 isolated from oak limbs.</title>
        <authorList>
            <person name="Navarro D."/>
            <person name="Drula E."/>
            <person name="Chaduli D."/>
            <person name="Cazenave R."/>
            <person name="Ahrendt S."/>
            <person name="Wang J."/>
            <person name="Lipzen A."/>
            <person name="Daum C."/>
            <person name="Barry K."/>
            <person name="Grigoriev I.V."/>
            <person name="Favel A."/>
            <person name="Rosso M.N."/>
            <person name="Martin F."/>
        </authorList>
    </citation>
    <scope>NUCLEOTIDE SEQUENCE [LARGE SCALE GENOMIC DNA]</scope>
    <source>
        <strain evidence="1 2">CIRM-BRFM 2984</strain>
    </source>
</reference>
<name>A0AAV9ZF99_9AGAR</name>